<dbReference type="InterPro" id="IPR005104">
    <property type="entry name" value="WHTH_HrcA_DNA-bd"/>
</dbReference>
<feature type="domain" description="Winged helix-turn-helix transcription repressor HrcA DNA-binding" evidence="7">
    <location>
        <begin position="2"/>
        <end position="72"/>
    </location>
</feature>
<protein>
    <recommendedName>
        <fullName evidence="5">Heat-inducible transcription repressor HrcA</fullName>
    </recommendedName>
</protein>
<evidence type="ECO:0000256" key="1">
    <source>
        <dbReference type="ARBA" id="ARBA00022491"/>
    </source>
</evidence>
<dbReference type="InterPro" id="IPR029016">
    <property type="entry name" value="GAF-like_dom_sf"/>
</dbReference>
<keyword evidence="4 5" id="KW-0804">Transcription</keyword>
<proteinExistence type="inferred from homology"/>
<dbReference type="InterPro" id="IPR021153">
    <property type="entry name" value="HrcA_C"/>
</dbReference>
<dbReference type="Gene3D" id="1.10.10.10">
    <property type="entry name" value="Winged helix-like DNA-binding domain superfamily/Winged helix DNA-binding domain"/>
    <property type="match status" value="1"/>
</dbReference>
<dbReference type="PANTHER" id="PTHR34824">
    <property type="entry name" value="HEAT-INDUCIBLE TRANSCRIPTION REPRESSOR HRCA"/>
    <property type="match status" value="1"/>
</dbReference>
<comment type="function">
    <text evidence="5">Negative regulator of class I heat shock genes (grpE-dnaK-dnaJ and groELS operons). Prevents heat-shock induction of these operons.</text>
</comment>
<dbReference type="RefSeq" id="WP_129718509.1">
    <property type="nucleotide sequence ID" value="NZ_PRLK01000001.1"/>
</dbReference>
<dbReference type="InterPro" id="IPR002571">
    <property type="entry name" value="HrcA"/>
</dbReference>
<keyword evidence="1 5" id="KW-0678">Repressor</keyword>
<evidence type="ECO:0000256" key="4">
    <source>
        <dbReference type="ARBA" id="ARBA00023163"/>
    </source>
</evidence>
<evidence type="ECO:0000256" key="3">
    <source>
        <dbReference type="ARBA" id="ARBA00023016"/>
    </source>
</evidence>
<evidence type="ECO:0000259" key="6">
    <source>
        <dbReference type="Pfam" id="PF01628"/>
    </source>
</evidence>
<keyword evidence="9" id="KW-1185">Reference proteome</keyword>
<dbReference type="Gene3D" id="3.30.450.40">
    <property type="match status" value="1"/>
</dbReference>
<dbReference type="SUPFAM" id="SSF46785">
    <property type="entry name" value="Winged helix' DNA-binding domain"/>
    <property type="match status" value="1"/>
</dbReference>
<evidence type="ECO:0000313" key="8">
    <source>
        <dbReference type="EMBL" id="RYC72976.1"/>
    </source>
</evidence>
<dbReference type="HAMAP" id="MF_00081">
    <property type="entry name" value="HrcA"/>
    <property type="match status" value="1"/>
</dbReference>
<dbReference type="Pfam" id="PF03444">
    <property type="entry name" value="WHD_HrcA"/>
    <property type="match status" value="1"/>
</dbReference>
<dbReference type="Proteomes" id="UP001190925">
    <property type="component" value="Unassembled WGS sequence"/>
</dbReference>
<dbReference type="InterPro" id="IPR036390">
    <property type="entry name" value="WH_DNA-bd_sf"/>
</dbReference>
<dbReference type="PANTHER" id="PTHR34824:SF1">
    <property type="entry name" value="HEAT-INDUCIBLE TRANSCRIPTION REPRESSOR HRCA"/>
    <property type="match status" value="1"/>
</dbReference>
<comment type="similarity">
    <text evidence="5">Belongs to the HrcA family.</text>
</comment>
<dbReference type="EMBL" id="PRLK01000001">
    <property type="protein sequence ID" value="RYC72976.1"/>
    <property type="molecule type" value="Genomic_DNA"/>
</dbReference>
<reference evidence="8 9" key="2">
    <citation type="journal article" date="2020" name="Cell Rep.">
        <title>Acquisition and Adaptation of Ultra-small Parasitic Reduced Genome Bacteria to Mammalian Hosts.</title>
        <authorList>
            <person name="McLean J.S."/>
            <person name="Bor B."/>
            <person name="Kerns K.A."/>
            <person name="Liu Q."/>
            <person name="To T.T."/>
            <person name="Solden L."/>
            <person name="Hendrickson E.L."/>
            <person name="Wrighton K."/>
            <person name="Shi W."/>
            <person name="He X."/>
        </authorList>
    </citation>
    <scope>NUCLEOTIDE SEQUENCE [LARGE SCALE GENOMIC DNA]</scope>
    <source>
        <strain evidence="8 9">TM7_CMJM_G6_1_HOT_870</strain>
    </source>
</reference>
<sequence>MQLSSRQIQILVAIIEQYAEVASPVGSVTLAKLFGVSSATIRSEMAKLEDMGYITHPHTSAGRIPTDKGYRFYVNRLNENNDSLLEQGNLLLNADNNKDNLTRATSALCSRITAQNNRADQSIRSAVDSLVELTGNLGLATIGDQLYINGIYNLFSQPEFESGEAVQSVARLLDNLEPWLKEASPNEPINVYIGSENPIGKTSGVSLIISKFSSPLSENTYIGVLGPTRQNYSKVVRLVKHTGEFLEDILGE</sequence>
<feature type="domain" description="Heat-inducible transcription repressor HrcA C-terminal" evidence="6">
    <location>
        <begin position="82"/>
        <end position="236"/>
    </location>
</feature>
<organism evidence="8 9">
    <name type="scientific">Candidatus Nanogingivalis gingivitcus</name>
    <dbReference type="NCBI Taxonomy" id="2171992"/>
    <lineage>
        <taxon>Bacteria</taxon>
        <taxon>Candidatus Saccharimonadota</taxon>
        <taxon>Candidatus Nanosyncoccalia</taxon>
        <taxon>Candidatus Nanogingivales</taxon>
        <taxon>Candidatus Nanogingivalaceae</taxon>
        <taxon>Candidatus Nanogingivalis</taxon>
    </lineage>
</organism>
<evidence type="ECO:0000313" key="9">
    <source>
        <dbReference type="Proteomes" id="UP001190925"/>
    </source>
</evidence>
<dbReference type="SUPFAM" id="SSF55781">
    <property type="entry name" value="GAF domain-like"/>
    <property type="match status" value="1"/>
</dbReference>
<reference evidence="8 9" key="1">
    <citation type="journal article" date="2018" name="bioRxiv">
        <title>Evidence of independent acquisition and adaption of ultra-small bacteria to human hosts across the highly diverse yet reduced genomes of the phylum Saccharibacteria.</title>
        <authorList>
            <person name="McLean J.S."/>
            <person name="Bor B."/>
            <person name="To T.T."/>
            <person name="Liu Q."/>
            <person name="Kearns K.A."/>
            <person name="Solden L.M."/>
            <person name="Wrighton K.C."/>
            <person name="He X."/>
            <person name="Shi W."/>
        </authorList>
    </citation>
    <scope>NUCLEOTIDE SEQUENCE [LARGE SCALE GENOMIC DNA]</scope>
    <source>
        <strain evidence="8 9">TM7_CMJM_G6_1_HOT_870</strain>
    </source>
</reference>
<keyword evidence="3 5" id="KW-0346">Stress response</keyword>
<evidence type="ECO:0000259" key="7">
    <source>
        <dbReference type="Pfam" id="PF03444"/>
    </source>
</evidence>
<keyword evidence="2 5" id="KW-0805">Transcription regulation</keyword>
<comment type="caution">
    <text evidence="8">The sequence shown here is derived from an EMBL/GenBank/DDBJ whole genome shotgun (WGS) entry which is preliminary data.</text>
</comment>
<dbReference type="InterPro" id="IPR036388">
    <property type="entry name" value="WH-like_DNA-bd_sf"/>
</dbReference>
<evidence type="ECO:0000256" key="2">
    <source>
        <dbReference type="ARBA" id="ARBA00023015"/>
    </source>
</evidence>
<evidence type="ECO:0000256" key="5">
    <source>
        <dbReference type="HAMAP-Rule" id="MF_00081"/>
    </source>
</evidence>
<gene>
    <name evidence="5 8" type="primary">hrcA</name>
    <name evidence="8" type="ORF">G6CMJM_00080</name>
</gene>
<accession>A0ABY0FJ63</accession>
<name>A0ABY0FJ63_9BACT</name>
<dbReference type="Pfam" id="PF01628">
    <property type="entry name" value="HrcA"/>
    <property type="match status" value="1"/>
</dbReference>